<dbReference type="GO" id="GO:0033539">
    <property type="term" value="P:fatty acid beta-oxidation using acyl-CoA dehydrogenase"/>
    <property type="evidence" value="ECO:0007669"/>
    <property type="project" value="TreeGrafter"/>
</dbReference>
<dbReference type="EMBL" id="UINC01191981">
    <property type="protein sequence ID" value="SVE06893.1"/>
    <property type="molecule type" value="Genomic_DNA"/>
</dbReference>
<dbReference type="GO" id="GO:0050660">
    <property type="term" value="F:flavin adenine dinucleotide binding"/>
    <property type="evidence" value="ECO:0007669"/>
    <property type="project" value="InterPro"/>
</dbReference>
<accession>A0A383AH29</accession>
<dbReference type="InterPro" id="IPR001308">
    <property type="entry name" value="ETF_a/FixB"/>
</dbReference>
<evidence type="ECO:0000259" key="2">
    <source>
        <dbReference type="SMART" id="SM00893"/>
    </source>
</evidence>
<reference evidence="3" key="1">
    <citation type="submission" date="2018-05" db="EMBL/GenBank/DDBJ databases">
        <authorList>
            <person name="Lanie J.A."/>
            <person name="Ng W.-L."/>
            <person name="Kazmierczak K.M."/>
            <person name="Andrzejewski T.M."/>
            <person name="Davidsen T.M."/>
            <person name="Wayne K.J."/>
            <person name="Tettelin H."/>
            <person name="Glass J.I."/>
            <person name="Rusch D."/>
            <person name="Podicherti R."/>
            <person name="Tsui H.-C.T."/>
            <person name="Winkler M.E."/>
        </authorList>
    </citation>
    <scope>NUCLEOTIDE SEQUENCE</scope>
</reference>
<comment type="similarity">
    <text evidence="1">Belongs to the ETF alpha-subunit/FixB family.</text>
</comment>
<dbReference type="InterPro" id="IPR014729">
    <property type="entry name" value="Rossmann-like_a/b/a_fold"/>
</dbReference>
<dbReference type="Pfam" id="PF00766">
    <property type="entry name" value="ETF_alpha"/>
    <property type="match status" value="1"/>
</dbReference>
<dbReference type="InterPro" id="IPR014731">
    <property type="entry name" value="ETF_asu_C"/>
</dbReference>
<dbReference type="Gene3D" id="3.40.50.1220">
    <property type="entry name" value="TPP-binding domain"/>
    <property type="match status" value="1"/>
</dbReference>
<dbReference type="SUPFAM" id="SSF52467">
    <property type="entry name" value="DHS-like NAD/FAD-binding domain"/>
    <property type="match status" value="1"/>
</dbReference>
<gene>
    <name evidence="3" type="ORF">METZ01_LOCUS459747</name>
</gene>
<protein>
    <recommendedName>
        <fullName evidence="2">Electron transfer flavoprotein alpha/beta-subunit N-terminal domain-containing protein</fullName>
    </recommendedName>
</protein>
<proteinExistence type="inferred from homology"/>
<feature type="non-terminal residue" evidence="3">
    <location>
        <position position="251"/>
    </location>
</feature>
<dbReference type="GO" id="GO:0009055">
    <property type="term" value="F:electron transfer activity"/>
    <property type="evidence" value="ECO:0007669"/>
    <property type="project" value="InterPro"/>
</dbReference>
<dbReference type="Pfam" id="PF01012">
    <property type="entry name" value="ETF"/>
    <property type="match status" value="1"/>
</dbReference>
<dbReference type="InterPro" id="IPR033947">
    <property type="entry name" value="ETF_alpha_N"/>
</dbReference>
<feature type="domain" description="Electron transfer flavoprotein alpha/beta-subunit N-terminal" evidence="2">
    <location>
        <begin position="2"/>
        <end position="188"/>
    </location>
</feature>
<evidence type="ECO:0000313" key="3">
    <source>
        <dbReference type="EMBL" id="SVE06893.1"/>
    </source>
</evidence>
<sequence length="251" mass="26690">MDGGLHPVVGELVTAGQGLEGDRALVVLGADLSELSKTATTLDVDKVYVVEHRLLLEQTSEDLFVAALEQVCRQTEPRVVLIGRTFLGRDVGPRLAYRLGVGVAQDCIGLKQNEDSGRVVVTRPVYGGNAVATMAFGQQNPQVVIVRPRIYESIEKDVSRNSEIIPLTVNLDSSMMKVRHIERVKSEVKGVRLEDAQVVVAGGRGIGGPEPFSQLSELADILGGAVGASRAACDAGWADHSLQIGLTGATI</sequence>
<dbReference type="InterPro" id="IPR029035">
    <property type="entry name" value="DHS-like_NAD/FAD-binding_dom"/>
</dbReference>
<dbReference type="InterPro" id="IPR014730">
    <property type="entry name" value="ETF_a/b_N"/>
</dbReference>
<dbReference type="CDD" id="cd01715">
    <property type="entry name" value="ETF_alpha"/>
    <property type="match status" value="1"/>
</dbReference>
<dbReference type="SMART" id="SM00893">
    <property type="entry name" value="ETF"/>
    <property type="match status" value="1"/>
</dbReference>
<dbReference type="AlphaFoldDB" id="A0A383AH29"/>
<dbReference type="PANTHER" id="PTHR43153">
    <property type="entry name" value="ELECTRON TRANSFER FLAVOPROTEIN ALPHA"/>
    <property type="match status" value="1"/>
</dbReference>
<organism evidence="3">
    <name type="scientific">marine metagenome</name>
    <dbReference type="NCBI Taxonomy" id="408172"/>
    <lineage>
        <taxon>unclassified sequences</taxon>
        <taxon>metagenomes</taxon>
        <taxon>ecological metagenomes</taxon>
    </lineage>
</organism>
<name>A0A383AH29_9ZZZZ</name>
<evidence type="ECO:0000256" key="1">
    <source>
        <dbReference type="ARBA" id="ARBA00005817"/>
    </source>
</evidence>
<dbReference type="PANTHER" id="PTHR43153:SF1">
    <property type="entry name" value="ELECTRON TRANSFER FLAVOPROTEIN SUBUNIT ALPHA, MITOCHONDRIAL"/>
    <property type="match status" value="1"/>
</dbReference>
<dbReference type="Gene3D" id="3.40.50.620">
    <property type="entry name" value="HUPs"/>
    <property type="match status" value="1"/>
</dbReference>
<dbReference type="SUPFAM" id="SSF52402">
    <property type="entry name" value="Adenine nucleotide alpha hydrolases-like"/>
    <property type="match status" value="1"/>
</dbReference>